<organism evidence="2 3">
    <name type="scientific">Candidatus Woesebacteria bacterium GW2011_GWA1_40_43</name>
    <dbReference type="NCBI Taxonomy" id="1618553"/>
    <lineage>
        <taxon>Bacteria</taxon>
        <taxon>Candidatus Woeseibacteriota</taxon>
    </lineage>
</organism>
<evidence type="ECO:0008006" key="4">
    <source>
        <dbReference type="Google" id="ProtNLM"/>
    </source>
</evidence>
<name>A0A0G0SMT0_9BACT</name>
<feature type="chain" id="PRO_5002534438" description="Mannosyl-glycoprotein endo-beta-N-acetylglucosamidase-like domain-containing protein" evidence="1">
    <location>
        <begin position="25"/>
        <end position="144"/>
    </location>
</feature>
<sequence>MRKITTILVALIVLILSSARRTYAQTVSVQSAILNSGTDDTGFDYRVENLRKFLIKYNSPLVDYADEFVAYADENDIDYRLVPAITGVESTFGKRIPKDSYNAYGWANGNYKFSSWEDSIGHVSETLKRAYIDRGVVSIYQIAI</sequence>
<evidence type="ECO:0000313" key="2">
    <source>
        <dbReference type="EMBL" id="KKR63696.1"/>
    </source>
</evidence>
<evidence type="ECO:0000313" key="3">
    <source>
        <dbReference type="Proteomes" id="UP000034293"/>
    </source>
</evidence>
<dbReference type="EMBL" id="LBZA01000021">
    <property type="protein sequence ID" value="KKR63696.1"/>
    <property type="molecule type" value="Genomic_DNA"/>
</dbReference>
<comment type="caution">
    <text evidence="2">The sequence shown here is derived from an EMBL/GenBank/DDBJ whole genome shotgun (WGS) entry which is preliminary data.</text>
</comment>
<reference evidence="2 3" key="1">
    <citation type="journal article" date="2015" name="Nature">
        <title>rRNA introns, odd ribosomes, and small enigmatic genomes across a large radiation of phyla.</title>
        <authorList>
            <person name="Brown C.T."/>
            <person name="Hug L.A."/>
            <person name="Thomas B.C."/>
            <person name="Sharon I."/>
            <person name="Castelle C.J."/>
            <person name="Singh A."/>
            <person name="Wilkins M.J."/>
            <person name="Williams K.H."/>
            <person name="Banfield J.F."/>
        </authorList>
    </citation>
    <scope>NUCLEOTIDE SEQUENCE [LARGE SCALE GENOMIC DNA]</scope>
</reference>
<gene>
    <name evidence="2" type="ORF">UU02_C0021G0012</name>
</gene>
<accession>A0A0G0SMT0</accession>
<keyword evidence="1" id="KW-0732">Signal</keyword>
<protein>
    <recommendedName>
        <fullName evidence="4">Mannosyl-glycoprotein endo-beta-N-acetylglucosamidase-like domain-containing protein</fullName>
    </recommendedName>
</protein>
<evidence type="ECO:0000256" key="1">
    <source>
        <dbReference type="SAM" id="SignalP"/>
    </source>
</evidence>
<dbReference type="AlphaFoldDB" id="A0A0G0SMT0"/>
<proteinExistence type="predicted"/>
<feature type="signal peptide" evidence="1">
    <location>
        <begin position="1"/>
        <end position="24"/>
    </location>
</feature>
<dbReference type="Proteomes" id="UP000034293">
    <property type="component" value="Unassembled WGS sequence"/>
</dbReference>